<name>A0A1C2ECS9_9PSED</name>
<dbReference type="EMBL" id="MDEN01000053">
    <property type="protein sequence ID" value="OCX24818.1"/>
    <property type="molecule type" value="Genomic_DNA"/>
</dbReference>
<organism evidence="6 7">
    <name type="scientific">Pseudomonas graminis</name>
    <dbReference type="NCBI Taxonomy" id="158627"/>
    <lineage>
        <taxon>Bacteria</taxon>
        <taxon>Pseudomonadati</taxon>
        <taxon>Pseudomonadota</taxon>
        <taxon>Gammaproteobacteria</taxon>
        <taxon>Pseudomonadales</taxon>
        <taxon>Pseudomonadaceae</taxon>
        <taxon>Pseudomonas</taxon>
    </lineage>
</organism>
<dbReference type="RefSeq" id="WP_065987035.1">
    <property type="nucleotide sequence ID" value="NZ_MDEN01000053.1"/>
</dbReference>
<evidence type="ECO:0000256" key="3">
    <source>
        <dbReference type="ARBA" id="ARBA00022840"/>
    </source>
</evidence>
<dbReference type="GO" id="GO:0005524">
    <property type="term" value="F:ATP binding"/>
    <property type="evidence" value="ECO:0007669"/>
    <property type="project" value="UniProtKB-UniRule"/>
</dbReference>
<sequence length="424" mass="46432">MNNSCSDLDTIQIESWLVVDGYSSGALYAPLLRKKGYNVYHLSSTERSEHADRLTSTFVADDYDRTFYHNGDVDQILSQISCIEGLRYIVAGCETGVELADIMSSALGLVGNGCELSTARRNKLLMAQALLAKGVRAAQSFEVSSIDELLNIENTLGYPLVVKPLSSAASDDVYICHSPDEARAALSRILGKRNVLGIFNSTALVQQLLRGTQYVVNTASSAGQHNIVEIWKDHRFDKGSAYVYDREELQPRLGHEQEVVDYCKQVLDALDITYGPAHIELMVDQGIPTLIELGTRPAGGIQHDVMTDAQGFSHVDATISVLVGDLEWIDLTHQATTKAVYAVALVSDVDGYLKGYKNLDTVKGLASFKTLTGLPAIGSKLSITRDIASQPGLLMLSNDDSDQIRADYDTFRTLERHGFFIISD</sequence>
<evidence type="ECO:0000259" key="5">
    <source>
        <dbReference type="PROSITE" id="PS50975"/>
    </source>
</evidence>
<dbReference type="Pfam" id="PF13535">
    <property type="entry name" value="ATP-grasp_4"/>
    <property type="match status" value="1"/>
</dbReference>
<comment type="caution">
    <text evidence="6">The sequence shown here is derived from an EMBL/GenBank/DDBJ whole genome shotgun (WGS) entry which is preliminary data.</text>
</comment>
<evidence type="ECO:0000256" key="2">
    <source>
        <dbReference type="ARBA" id="ARBA00022741"/>
    </source>
</evidence>
<dbReference type="InterPro" id="IPR052032">
    <property type="entry name" value="ATP-dep_AA_Ligase"/>
</dbReference>
<dbReference type="PANTHER" id="PTHR43585">
    <property type="entry name" value="FUMIPYRROLE BIOSYNTHESIS PROTEIN C"/>
    <property type="match status" value="1"/>
</dbReference>
<dbReference type="GO" id="GO:0016874">
    <property type="term" value="F:ligase activity"/>
    <property type="evidence" value="ECO:0007669"/>
    <property type="project" value="UniProtKB-KW"/>
</dbReference>
<dbReference type="OrthoDB" id="24041at2"/>
<proteinExistence type="predicted"/>
<feature type="domain" description="ATP-grasp" evidence="5">
    <location>
        <begin position="127"/>
        <end position="323"/>
    </location>
</feature>
<dbReference type="PROSITE" id="PS50975">
    <property type="entry name" value="ATP_GRASP"/>
    <property type="match status" value="1"/>
</dbReference>
<dbReference type="NCBIfam" id="NF005543">
    <property type="entry name" value="PRK07206.1"/>
    <property type="match status" value="1"/>
</dbReference>
<evidence type="ECO:0000256" key="4">
    <source>
        <dbReference type="PROSITE-ProRule" id="PRU00409"/>
    </source>
</evidence>
<dbReference type="GO" id="GO:0046872">
    <property type="term" value="F:metal ion binding"/>
    <property type="evidence" value="ECO:0007669"/>
    <property type="project" value="InterPro"/>
</dbReference>
<dbReference type="AlphaFoldDB" id="A0A1C2ECS9"/>
<evidence type="ECO:0000256" key="1">
    <source>
        <dbReference type="ARBA" id="ARBA00022598"/>
    </source>
</evidence>
<dbReference type="Gene3D" id="3.30.470.20">
    <property type="entry name" value="ATP-grasp fold, B domain"/>
    <property type="match status" value="1"/>
</dbReference>
<keyword evidence="2 4" id="KW-0547">Nucleotide-binding</keyword>
<evidence type="ECO:0000313" key="6">
    <source>
        <dbReference type="EMBL" id="OCX24818.1"/>
    </source>
</evidence>
<evidence type="ECO:0000313" key="7">
    <source>
        <dbReference type="Proteomes" id="UP000095143"/>
    </source>
</evidence>
<keyword evidence="3 4" id="KW-0067">ATP-binding</keyword>
<dbReference type="SUPFAM" id="SSF56059">
    <property type="entry name" value="Glutathione synthetase ATP-binding domain-like"/>
    <property type="match status" value="1"/>
</dbReference>
<dbReference type="PANTHER" id="PTHR43585:SF2">
    <property type="entry name" value="ATP-GRASP ENZYME FSQD"/>
    <property type="match status" value="1"/>
</dbReference>
<keyword evidence="1" id="KW-0436">Ligase</keyword>
<reference evidence="6 7" key="1">
    <citation type="submission" date="2016-08" db="EMBL/GenBank/DDBJ databases">
        <title>Whole genome sequence of Pseudomonas graminis strain UASWS1507, a potential biological control agent for agriculture.</title>
        <authorList>
            <person name="Crovadore J."/>
            <person name="Calmin G."/>
            <person name="Chablais R."/>
            <person name="Cochard B."/>
            <person name="Lefort F."/>
        </authorList>
    </citation>
    <scope>NUCLEOTIDE SEQUENCE [LARGE SCALE GENOMIC DNA]</scope>
    <source>
        <strain evidence="6 7">UASWS1507</strain>
    </source>
</reference>
<gene>
    <name evidence="6" type="ORF">BBI10_04155</name>
</gene>
<accession>A0A1C2ECS9</accession>
<dbReference type="Proteomes" id="UP000095143">
    <property type="component" value="Unassembled WGS sequence"/>
</dbReference>
<dbReference type="InterPro" id="IPR011761">
    <property type="entry name" value="ATP-grasp"/>
</dbReference>
<protein>
    <recommendedName>
        <fullName evidence="5">ATP-grasp domain-containing protein</fullName>
    </recommendedName>
</protein>